<proteinExistence type="inferred from homology"/>
<dbReference type="EMBL" id="JADWOX010000020">
    <property type="protein sequence ID" value="MBI1686289.1"/>
    <property type="molecule type" value="Genomic_DNA"/>
</dbReference>
<evidence type="ECO:0000313" key="7">
    <source>
        <dbReference type="EMBL" id="MBI1686289.1"/>
    </source>
</evidence>
<dbReference type="PANTHER" id="PTHR10543:SF89">
    <property type="entry name" value="CAROTENOID 9,10(9',10')-CLEAVAGE DIOXYGENASE 1"/>
    <property type="match status" value="1"/>
</dbReference>
<keyword evidence="2 5" id="KW-0479">Metal-binding</keyword>
<evidence type="ECO:0000256" key="1">
    <source>
        <dbReference type="ARBA" id="ARBA00006787"/>
    </source>
</evidence>
<comment type="similarity">
    <text evidence="1 5">Belongs to the carotenoid oxygenase family.</text>
</comment>
<dbReference type="RefSeq" id="WP_198578183.1">
    <property type="nucleotide sequence ID" value="NZ_JADWOX010000020.1"/>
</dbReference>
<evidence type="ECO:0000256" key="4">
    <source>
        <dbReference type="ARBA" id="ARBA00023004"/>
    </source>
</evidence>
<evidence type="ECO:0000256" key="5">
    <source>
        <dbReference type="RuleBase" id="RU364048"/>
    </source>
</evidence>
<dbReference type="InterPro" id="IPR004294">
    <property type="entry name" value="Carotenoid_Oase"/>
</dbReference>
<keyword evidence="3 5" id="KW-0560">Oxidoreductase</keyword>
<dbReference type="InterPro" id="IPR006311">
    <property type="entry name" value="TAT_signal"/>
</dbReference>
<accession>A0ABS0T379</accession>
<evidence type="ECO:0000313" key="8">
    <source>
        <dbReference type="Proteomes" id="UP000639859"/>
    </source>
</evidence>
<dbReference type="Pfam" id="PF03055">
    <property type="entry name" value="RPE65"/>
    <property type="match status" value="1"/>
</dbReference>
<dbReference type="EC" id="1.13.11.-" evidence="5"/>
<keyword evidence="8" id="KW-1185">Reference proteome</keyword>
<dbReference type="PROSITE" id="PS51318">
    <property type="entry name" value="TAT"/>
    <property type="match status" value="1"/>
</dbReference>
<feature type="chain" id="PRO_5045916968" description="Dioxygenase" evidence="6">
    <location>
        <begin position="27"/>
        <end position="483"/>
    </location>
</feature>
<comment type="caution">
    <text evidence="7">The sequence shown here is derived from an EMBL/GenBank/DDBJ whole genome shotgun (WGS) entry which is preliminary data.</text>
</comment>
<protein>
    <recommendedName>
        <fullName evidence="5">Dioxygenase</fullName>
        <ecNumber evidence="5">1.13.11.-</ecNumber>
    </recommendedName>
</protein>
<keyword evidence="5" id="KW-0223">Dioxygenase</keyword>
<keyword evidence="6" id="KW-0732">Signal</keyword>
<evidence type="ECO:0000256" key="2">
    <source>
        <dbReference type="ARBA" id="ARBA00022723"/>
    </source>
</evidence>
<keyword evidence="4 5" id="KW-0408">Iron</keyword>
<gene>
    <name evidence="7" type="ORF">I4Q42_21685</name>
</gene>
<organism evidence="7 8">
    <name type="scientific">Caulobacter hibisci</name>
    <dbReference type="NCBI Taxonomy" id="2035993"/>
    <lineage>
        <taxon>Bacteria</taxon>
        <taxon>Pseudomonadati</taxon>
        <taxon>Pseudomonadota</taxon>
        <taxon>Alphaproteobacteria</taxon>
        <taxon>Caulobacterales</taxon>
        <taxon>Caulobacteraceae</taxon>
        <taxon>Caulobacter</taxon>
    </lineage>
</organism>
<dbReference type="PANTHER" id="PTHR10543">
    <property type="entry name" value="BETA-CAROTENE DIOXYGENASE"/>
    <property type="match status" value="1"/>
</dbReference>
<reference evidence="7 8" key="1">
    <citation type="submission" date="2020-11" db="EMBL/GenBank/DDBJ databases">
        <title>genome sequence of strain KACC 18849.</title>
        <authorList>
            <person name="Gao J."/>
            <person name="Zhang X."/>
        </authorList>
    </citation>
    <scope>NUCLEOTIDE SEQUENCE [LARGE SCALE GENOMIC DNA]</scope>
    <source>
        <strain evidence="7 8">KACC 18849</strain>
    </source>
</reference>
<comment type="cofactor">
    <cofactor evidence="5">
        <name>Fe(2+)</name>
        <dbReference type="ChEBI" id="CHEBI:29033"/>
    </cofactor>
    <text evidence="5">Binds 1 Fe(2+) ion per subunit.</text>
</comment>
<feature type="signal peptide" evidence="6">
    <location>
        <begin position="1"/>
        <end position="26"/>
    </location>
</feature>
<evidence type="ECO:0000256" key="3">
    <source>
        <dbReference type="ARBA" id="ARBA00023002"/>
    </source>
</evidence>
<evidence type="ECO:0000256" key="6">
    <source>
        <dbReference type="SAM" id="SignalP"/>
    </source>
</evidence>
<name>A0ABS0T379_9CAUL</name>
<dbReference type="Proteomes" id="UP000639859">
    <property type="component" value="Unassembled WGS sequence"/>
</dbReference>
<sequence>MDRRAFLRAAGLTGAAALLSPEVVFAAGAADWTLGFCDVETDIAPSSLTRLRGKAPADLAGALVRNGPARFRRPGGSVGHWFDGDGLVRRFSIQDGEARLSARFVDTPKRRADTAAGAVITPGFGTAPGPGAALGGPDDANAANTSVMMAGGELWALWEPGSPSVLDPVTLETKGFKTLRPDLKAMPFLAHPRREPNGRTWNLGLAGRRAIVWRLAADGSLEDAQLIALPRASYLHDFTATERHIVIVLQPWVQERAGVPYIAGMAWKPELGTQVLVLDKADLSKRRVFDLPPFFFFHLGDAWEDADGAIRFDACIDDDPRGTAAAGEQLLRGVPFKGVAPPKLGFITLHADGKADLQRFDTIAEFPRSDDRFAGRARRFSVHAAVGEPGKPVFHGLAVRDWKSGREAVFDFGRRQLVEEMVFVPRPGGSEEFDGWLVGTSLNLDAQATELHAFDARRVADGPLVTWRSNTALPLGFHGIFTA</sequence>